<dbReference type="AlphaFoldDB" id="A0AAW5K626"/>
<feature type="binding site" evidence="2">
    <location>
        <position position="101"/>
    </location>
    <ligand>
        <name>Mn(2+)</name>
        <dbReference type="ChEBI" id="CHEBI:29035"/>
        <label>2</label>
    </ligand>
</feature>
<dbReference type="PIRSF" id="PIRSF005962">
    <property type="entry name" value="Pept_M20D_amidohydro"/>
    <property type="match status" value="1"/>
</dbReference>
<keyword evidence="2" id="KW-0479">Metal-binding</keyword>
<feature type="binding site" evidence="2">
    <location>
        <position position="363"/>
    </location>
    <ligand>
        <name>Mn(2+)</name>
        <dbReference type="ChEBI" id="CHEBI:29035"/>
        <label>2</label>
    </ligand>
</feature>
<dbReference type="InterPro" id="IPR011650">
    <property type="entry name" value="Peptidase_M20_dimer"/>
</dbReference>
<accession>A0AAW5K626</accession>
<feature type="domain" description="Peptidase M20 dimerisation" evidence="3">
    <location>
        <begin position="186"/>
        <end position="278"/>
    </location>
</feature>
<dbReference type="SUPFAM" id="SSF53187">
    <property type="entry name" value="Zn-dependent exopeptidases"/>
    <property type="match status" value="1"/>
</dbReference>
<dbReference type="Gene3D" id="3.40.630.10">
    <property type="entry name" value="Zn peptidases"/>
    <property type="match status" value="1"/>
</dbReference>
<dbReference type="CDD" id="cd03886">
    <property type="entry name" value="M20_Acy1"/>
    <property type="match status" value="1"/>
</dbReference>
<dbReference type="SUPFAM" id="SSF55031">
    <property type="entry name" value="Bacterial exopeptidase dimerisation domain"/>
    <property type="match status" value="1"/>
</dbReference>
<dbReference type="InterPro" id="IPR036264">
    <property type="entry name" value="Bact_exopeptidase_dim_dom"/>
</dbReference>
<reference evidence="4 5" key="1">
    <citation type="submission" date="2022-06" db="EMBL/GenBank/DDBJ databases">
        <title>Isolation of gut microbiota from human fecal samples.</title>
        <authorList>
            <person name="Pamer E.G."/>
            <person name="Barat B."/>
            <person name="Waligurski E."/>
            <person name="Medina S."/>
            <person name="Paddock L."/>
            <person name="Mostad J."/>
        </authorList>
    </citation>
    <scope>NUCLEOTIDE SEQUENCE [LARGE SCALE GENOMIC DNA]</scope>
    <source>
        <strain evidence="4 5">DFI.9.90</strain>
    </source>
</reference>
<evidence type="ECO:0000256" key="2">
    <source>
        <dbReference type="PIRSR" id="PIRSR005962-1"/>
    </source>
</evidence>
<name>A0AAW5K626_9BACT</name>
<dbReference type="Pfam" id="PF07687">
    <property type="entry name" value="M20_dimer"/>
    <property type="match status" value="1"/>
</dbReference>
<keyword evidence="5" id="KW-1185">Reference proteome</keyword>
<keyword evidence="1" id="KW-0378">Hydrolase</keyword>
<dbReference type="Gene3D" id="3.30.70.360">
    <property type="match status" value="1"/>
</dbReference>
<dbReference type="GeneID" id="95757643"/>
<dbReference type="PANTHER" id="PTHR11014:SF63">
    <property type="entry name" value="METALLOPEPTIDASE, PUTATIVE (AFU_ORTHOLOGUE AFUA_6G09600)-RELATED"/>
    <property type="match status" value="1"/>
</dbReference>
<dbReference type="RefSeq" id="WP_008708698.1">
    <property type="nucleotide sequence ID" value="NZ_CABKQM010000002.1"/>
</dbReference>
<dbReference type="GO" id="GO:0046872">
    <property type="term" value="F:metal ion binding"/>
    <property type="evidence" value="ECO:0007669"/>
    <property type="project" value="UniProtKB-KW"/>
</dbReference>
<organism evidence="4 5">
    <name type="scientific">Cloacibacillus evryensis</name>
    <dbReference type="NCBI Taxonomy" id="508460"/>
    <lineage>
        <taxon>Bacteria</taxon>
        <taxon>Thermotogati</taxon>
        <taxon>Synergistota</taxon>
        <taxon>Synergistia</taxon>
        <taxon>Synergistales</taxon>
        <taxon>Synergistaceae</taxon>
        <taxon>Cloacibacillus</taxon>
    </lineage>
</organism>
<feature type="binding site" evidence="2">
    <location>
        <position position="137"/>
    </location>
    <ligand>
        <name>Mn(2+)</name>
        <dbReference type="ChEBI" id="CHEBI:29035"/>
        <label>2</label>
    </ligand>
</feature>
<evidence type="ECO:0000313" key="5">
    <source>
        <dbReference type="Proteomes" id="UP001205919"/>
    </source>
</evidence>
<dbReference type="GO" id="GO:0050118">
    <property type="term" value="F:N-acetyldiaminopimelate deacetylase activity"/>
    <property type="evidence" value="ECO:0007669"/>
    <property type="project" value="UniProtKB-ARBA"/>
</dbReference>
<evidence type="ECO:0000259" key="3">
    <source>
        <dbReference type="Pfam" id="PF07687"/>
    </source>
</evidence>
<feature type="binding site" evidence="2">
    <location>
        <position position="163"/>
    </location>
    <ligand>
        <name>Mn(2+)</name>
        <dbReference type="ChEBI" id="CHEBI:29035"/>
        <label>2</label>
    </ligand>
</feature>
<keyword evidence="2" id="KW-0464">Manganese</keyword>
<dbReference type="InterPro" id="IPR017439">
    <property type="entry name" value="Amidohydrolase"/>
</dbReference>
<dbReference type="InterPro" id="IPR002933">
    <property type="entry name" value="Peptidase_M20"/>
</dbReference>
<dbReference type="PANTHER" id="PTHR11014">
    <property type="entry name" value="PEPTIDASE M20 FAMILY MEMBER"/>
    <property type="match status" value="1"/>
</dbReference>
<comment type="caution">
    <text evidence="4">The sequence shown here is derived from an EMBL/GenBank/DDBJ whole genome shotgun (WGS) entry which is preliminary data.</text>
</comment>
<comment type="cofactor">
    <cofactor evidence="2">
        <name>Mn(2+)</name>
        <dbReference type="ChEBI" id="CHEBI:29035"/>
    </cofactor>
    <text evidence="2">The Mn(2+) ion enhances activity.</text>
</comment>
<sequence>MDIREKIAKILPEITAFRRALHEYPDLSGEEGPTCTRISEALARYGIGHKLTLDGTAVIAAIAPREGAKTVALRADTDALPLTEDTGLPFASQKRGVMHACGHDVHTAVALGAAVVLKEMEAELPGNVKIFFQPAEEGTGGAERMITAGCLEAPYVSRVLGLHVNPSVPAGKAAFKFGKMHAASDEFTLILHGRGCHGAHPEEGCDAVAMAGQLISALQNITSRNLSPLDSAVVTVGKIAGGTKGNIIADRVEMAGIMRSLSEETRLLLRRRVQETADGVARAFGGEAELILRPSYGALINDDAVTEIAVDSARAAIGAENVVIKKEPTLGTEDFSYFAAARPSCFYELGCGFSDRETNFPLHSARFEADERCIMTGVELQVRGALALLTKN</sequence>
<dbReference type="EMBL" id="JANFYT010000017">
    <property type="protein sequence ID" value="MCQ4814594.1"/>
    <property type="molecule type" value="Genomic_DNA"/>
</dbReference>
<proteinExistence type="predicted"/>
<dbReference type="FunFam" id="3.30.70.360:FF:000001">
    <property type="entry name" value="N-acetyldiaminopimelate deacetylase"/>
    <property type="match status" value="1"/>
</dbReference>
<feature type="binding site" evidence="2">
    <location>
        <position position="103"/>
    </location>
    <ligand>
        <name>Mn(2+)</name>
        <dbReference type="ChEBI" id="CHEBI:29035"/>
        <label>2</label>
    </ligand>
</feature>
<dbReference type="GO" id="GO:0019877">
    <property type="term" value="P:diaminopimelate biosynthetic process"/>
    <property type="evidence" value="ECO:0007669"/>
    <property type="project" value="UniProtKB-ARBA"/>
</dbReference>
<evidence type="ECO:0000313" key="4">
    <source>
        <dbReference type="EMBL" id="MCQ4814594.1"/>
    </source>
</evidence>
<dbReference type="NCBIfam" id="TIGR01891">
    <property type="entry name" value="amidohydrolases"/>
    <property type="match status" value="1"/>
</dbReference>
<dbReference type="Pfam" id="PF01546">
    <property type="entry name" value="Peptidase_M20"/>
    <property type="match status" value="1"/>
</dbReference>
<gene>
    <name evidence="4" type="ORF">NE630_09160</name>
</gene>
<dbReference type="Proteomes" id="UP001205919">
    <property type="component" value="Unassembled WGS sequence"/>
</dbReference>
<protein>
    <submittedName>
        <fullName evidence="4">M20 family metallopeptidase</fullName>
    </submittedName>
</protein>
<evidence type="ECO:0000256" key="1">
    <source>
        <dbReference type="ARBA" id="ARBA00022801"/>
    </source>
</evidence>